<keyword evidence="2" id="KW-1185">Reference proteome</keyword>
<name>A0A319FDU3_ASPSB</name>
<dbReference type="Proteomes" id="UP000248423">
    <property type="component" value="Unassembled WGS sequence"/>
</dbReference>
<protein>
    <recommendedName>
        <fullName evidence="3">Arrestin-like N-terminal domain-containing protein</fullName>
    </recommendedName>
</protein>
<dbReference type="VEuPathDB" id="FungiDB:BO78DRAFT_449294"/>
<evidence type="ECO:0000313" key="2">
    <source>
        <dbReference type="Proteomes" id="UP000248423"/>
    </source>
</evidence>
<accession>A0A319FDU3</accession>
<proteinExistence type="predicted"/>
<evidence type="ECO:0008006" key="3">
    <source>
        <dbReference type="Google" id="ProtNLM"/>
    </source>
</evidence>
<dbReference type="EMBL" id="KZ826366">
    <property type="protein sequence ID" value="PYI04643.1"/>
    <property type="molecule type" value="Genomic_DNA"/>
</dbReference>
<evidence type="ECO:0000313" key="1">
    <source>
        <dbReference type="EMBL" id="PYI04643.1"/>
    </source>
</evidence>
<reference evidence="1 2" key="1">
    <citation type="submission" date="2018-02" db="EMBL/GenBank/DDBJ databases">
        <title>The genomes of Aspergillus section Nigri reveals drivers in fungal speciation.</title>
        <authorList>
            <consortium name="DOE Joint Genome Institute"/>
            <person name="Vesth T.C."/>
            <person name="Nybo J."/>
            <person name="Theobald S."/>
            <person name="Brandl J."/>
            <person name="Frisvad J.C."/>
            <person name="Nielsen K.F."/>
            <person name="Lyhne E.K."/>
            <person name="Kogle M.E."/>
            <person name="Kuo A."/>
            <person name="Riley R."/>
            <person name="Clum A."/>
            <person name="Nolan M."/>
            <person name="Lipzen A."/>
            <person name="Salamov A."/>
            <person name="Henrissat B."/>
            <person name="Wiebenga A."/>
            <person name="De vries R.P."/>
            <person name="Grigoriev I.V."/>
            <person name="Mortensen U.H."/>
            <person name="Andersen M.R."/>
            <person name="Baker S.E."/>
        </authorList>
    </citation>
    <scope>NUCLEOTIDE SEQUENCE [LARGE SCALE GENOMIC DNA]</scope>
    <source>
        <strain evidence="1 2">CBS 121057</strain>
    </source>
</reference>
<dbReference type="OrthoDB" id="4417529at2759"/>
<sequence>MAPKVHIEINHLLARSSAYTNPTTANSNKTKPIITDGYLDGDVVISMDDVKDTIDPTAEYVVEVTFEGKLSTSIHLNISTQLLRMAKNLILLRASDIRELSQTQSDTPRPPSPTFIHPFHFNIPQTADPTSSSTETGVLLPPSLSFKPLSVYDSNDLTLRGQCRIEYCLKARLFDQGGCIAEDEFPVTFAPAHECPPPICITDFPREYTLHSANRIRDLLSLRDLHHLSVETEEPDPLHLNRLNTAFTIVPLKVSYQCLGPSKHHQPPHQPPDLFAKVQTSLRATTFLSVTSQARVPIQLEANKLRNFRLLANTVRVGSTQVRKLRIGSWEPEDTNNIDQTPDHPTTWTSTAHLIFTVDDHEYVPPTFTHPYVSRRYSLSISIDVDGSRDASFQLQVPVHVSHDRASAFCEEVRVHSNAVADEEDMLAEACIPPPYMA</sequence>
<dbReference type="AlphaFoldDB" id="A0A319FDU3"/>
<gene>
    <name evidence="1" type="ORF">BO78DRAFT_449294</name>
</gene>
<organism evidence="1 2">
    <name type="scientific">Aspergillus sclerotiicarbonarius (strain CBS 121057 / IBT 28362)</name>
    <dbReference type="NCBI Taxonomy" id="1448318"/>
    <lineage>
        <taxon>Eukaryota</taxon>
        <taxon>Fungi</taxon>
        <taxon>Dikarya</taxon>
        <taxon>Ascomycota</taxon>
        <taxon>Pezizomycotina</taxon>
        <taxon>Eurotiomycetes</taxon>
        <taxon>Eurotiomycetidae</taxon>
        <taxon>Eurotiales</taxon>
        <taxon>Aspergillaceae</taxon>
        <taxon>Aspergillus</taxon>
        <taxon>Aspergillus subgen. Circumdati</taxon>
    </lineage>
</organism>